<evidence type="ECO:0000256" key="8">
    <source>
        <dbReference type="ARBA" id="ARBA00023126"/>
    </source>
</evidence>
<dbReference type="InterPro" id="IPR001585">
    <property type="entry name" value="TAL/FSA"/>
</dbReference>
<dbReference type="GO" id="GO:0005975">
    <property type="term" value="P:carbohydrate metabolic process"/>
    <property type="evidence" value="ECO:0007669"/>
    <property type="project" value="InterPro"/>
</dbReference>
<dbReference type="PANTHER" id="PTHR10683">
    <property type="entry name" value="TRANSALDOLASE"/>
    <property type="match status" value="1"/>
</dbReference>
<dbReference type="RefSeq" id="WP_115578359.1">
    <property type="nucleotide sequence ID" value="NZ_NXLX01000001.1"/>
</dbReference>
<comment type="pathway">
    <text evidence="3 11">Carbohydrate degradation; pentose phosphate pathway; D-glyceraldehyde 3-phosphate and beta-D-fructose 6-phosphate from D-ribose 5-phosphate and D-xylulose 5-phosphate (non-oxidative stage): step 2/3.</text>
</comment>
<evidence type="ECO:0000256" key="11">
    <source>
        <dbReference type="HAMAP-Rule" id="MF_00493"/>
    </source>
</evidence>
<evidence type="ECO:0000256" key="3">
    <source>
        <dbReference type="ARBA" id="ARBA00004857"/>
    </source>
</evidence>
<evidence type="ECO:0000256" key="4">
    <source>
        <dbReference type="ARBA" id="ARBA00008426"/>
    </source>
</evidence>
<dbReference type="PROSITE" id="PS01054">
    <property type="entry name" value="TRANSALDOLASE_1"/>
    <property type="match status" value="1"/>
</dbReference>
<dbReference type="Gene3D" id="3.20.20.70">
    <property type="entry name" value="Aldolase class I"/>
    <property type="match status" value="1"/>
</dbReference>
<dbReference type="OrthoDB" id="9809101at2"/>
<keyword evidence="6 11" id="KW-0963">Cytoplasm</keyword>
<comment type="caution">
    <text evidence="12">The sequence shown here is derived from an EMBL/GenBank/DDBJ whole genome shotgun (WGS) entry which is preliminary data.</text>
</comment>
<comment type="function">
    <text evidence="1 11">Transaldolase is important for the balance of metabolites in the pentose-phosphate pathway.</text>
</comment>
<dbReference type="Proteomes" id="UP000256695">
    <property type="component" value="Unassembled WGS sequence"/>
</dbReference>
<dbReference type="Pfam" id="PF00923">
    <property type="entry name" value="TAL_FSA"/>
    <property type="match status" value="1"/>
</dbReference>
<accession>A0A3D8JCJ8</accession>
<name>A0A3D8JCJ8_9HELI</name>
<protein>
    <recommendedName>
        <fullName evidence="5 11">Transaldolase</fullName>
        <ecNumber evidence="5 11">2.2.1.2</ecNumber>
    </recommendedName>
</protein>
<evidence type="ECO:0000256" key="1">
    <source>
        <dbReference type="ARBA" id="ARBA00003518"/>
    </source>
</evidence>
<comment type="subcellular location">
    <subcellularLocation>
        <location evidence="2 11">Cytoplasm</location>
    </subcellularLocation>
</comment>
<evidence type="ECO:0000256" key="9">
    <source>
        <dbReference type="ARBA" id="ARBA00023270"/>
    </source>
</evidence>
<sequence>MEKLSKERNFSLWCDFIERGFLQKEFGELLQKQAFCGATSNPAIFANALKNPIYQEAIQKQKGSKAKVIYENLAIEDIKNAGNQMLSLWEKNKDDGYISLEIDPFLGDRVGESIDEGKRLFKAINLPNVMIKVPATEAGFEIMEALMQENIPINATLVFLKSQARACLEAFERGRKGGDTRGVISVFVSRFDRAIDDKVDSSLKAKLGILNAQDCYLDIESSNNPYTRTLFASTGVKGEELPKDYYINALLHPHSINTAPLETINAYLANPQKTTIPFMPQENIQTMLESYKKAGIDIKELGEKLLQEGLSAFEEAFEALLKSF</sequence>
<gene>
    <name evidence="11" type="primary">tal</name>
    <name evidence="12" type="ORF">CQA57_00955</name>
</gene>
<dbReference type="NCBIfam" id="NF003026">
    <property type="entry name" value="PRK03903.1"/>
    <property type="match status" value="1"/>
</dbReference>
<dbReference type="InterPro" id="IPR018225">
    <property type="entry name" value="Transaldolase_AS"/>
</dbReference>
<evidence type="ECO:0000256" key="10">
    <source>
        <dbReference type="ARBA" id="ARBA00048810"/>
    </source>
</evidence>
<dbReference type="PANTHER" id="PTHR10683:SF31">
    <property type="entry name" value="TRANSALDOLASE"/>
    <property type="match status" value="1"/>
</dbReference>
<proteinExistence type="inferred from homology"/>
<evidence type="ECO:0000256" key="6">
    <source>
        <dbReference type="ARBA" id="ARBA00022490"/>
    </source>
</evidence>
<evidence type="ECO:0000313" key="13">
    <source>
        <dbReference type="Proteomes" id="UP000256695"/>
    </source>
</evidence>
<organism evidence="12 13">
    <name type="scientific">Helicobacter anseris</name>
    <dbReference type="NCBI Taxonomy" id="375926"/>
    <lineage>
        <taxon>Bacteria</taxon>
        <taxon>Pseudomonadati</taxon>
        <taxon>Campylobacterota</taxon>
        <taxon>Epsilonproteobacteria</taxon>
        <taxon>Campylobacterales</taxon>
        <taxon>Helicobacteraceae</taxon>
        <taxon>Helicobacter</taxon>
    </lineage>
</organism>
<evidence type="ECO:0000313" key="12">
    <source>
        <dbReference type="EMBL" id="RDU74651.1"/>
    </source>
</evidence>
<keyword evidence="8 11" id="KW-0570">Pentose shunt</keyword>
<keyword evidence="9 11" id="KW-0704">Schiff base</keyword>
<dbReference type="HAMAP" id="MF_00493">
    <property type="entry name" value="Transaldolase_2"/>
    <property type="match status" value="1"/>
</dbReference>
<feature type="active site" description="Schiff-base intermediate with substrate" evidence="11">
    <location>
        <position position="132"/>
    </location>
</feature>
<dbReference type="InterPro" id="IPR013785">
    <property type="entry name" value="Aldolase_TIM"/>
</dbReference>
<dbReference type="NCBIfam" id="TIGR00876">
    <property type="entry name" value="tal_mycobact"/>
    <property type="match status" value="1"/>
</dbReference>
<keyword evidence="7 11" id="KW-0808">Transferase</keyword>
<dbReference type="GO" id="GO:0006098">
    <property type="term" value="P:pentose-phosphate shunt"/>
    <property type="evidence" value="ECO:0007669"/>
    <property type="project" value="UniProtKB-UniRule"/>
</dbReference>
<dbReference type="EC" id="2.2.1.2" evidence="5 11"/>
<evidence type="ECO:0000256" key="5">
    <source>
        <dbReference type="ARBA" id="ARBA00013151"/>
    </source>
</evidence>
<dbReference type="PIRSF" id="PIRSF036915">
    <property type="entry name" value="Trnald_Bac_Plnt"/>
    <property type="match status" value="1"/>
</dbReference>
<dbReference type="EMBL" id="NXLX01000001">
    <property type="protein sequence ID" value="RDU74651.1"/>
    <property type="molecule type" value="Genomic_DNA"/>
</dbReference>
<dbReference type="AlphaFoldDB" id="A0A3D8JCJ8"/>
<evidence type="ECO:0000256" key="7">
    <source>
        <dbReference type="ARBA" id="ARBA00022679"/>
    </source>
</evidence>
<keyword evidence="13" id="KW-1185">Reference proteome</keyword>
<dbReference type="UniPathway" id="UPA00115">
    <property type="reaction ID" value="UER00414"/>
</dbReference>
<reference evidence="12 13" key="1">
    <citation type="submission" date="2018-04" db="EMBL/GenBank/DDBJ databases">
        <title>Novel Campyloabacter and Helicobacter Species and Strains.</title>
        <authorList>
            <person name="Mannion A.J."/>
            <person name="Shen Z."/>
            <person name="Fox J.G."/>
        </authorList>
    </citation>
    <scope>NUCLEOTIDE SEQUENCE [LARGE SCALE GENOMIC DNA]</scope>
    <source>
        <strain evidence="12 13">MIT 04-9362</strain>
    </source>
</reference>
<evidence type="ECO:0000256" key="2">
    <source>
        <dbReference type="ARBA" id="ARBA00004496"/>
    </source>
</evidence>
<comment type="catalytic activity">
    <reaction evidence="10 11">
        <text>D-sedoheptulose 7-phosphate + D-glyceraldehyde 3-phosphate = D-erythrose 4-phosphate + beta-D-fructose 6-phosphate</text>
        <dbReference type="Rhea" id="RHEA:17053"/>
        <dbReference type="ChEBI" id="CHEBI:16897"/>
        <dbReference type="ChEBI" id="CHEBI:57483"/>
        <dbReference type="ChEBI" id="CHEBI:57634"/>
        <dbReference type="ChEBI" id="CHEBI:59776"/>
        <dbReference type="EC" id="2.2.1.2"/>
    </reaction>
</comment>
<dbReference type="SUPFAM" id="SSF51569">
    <property type="entry name" value="Aldolase"/>
    <property type="match status" value="1"/>
</dbReference>
<dbReference type="GO" id="GO:0004801">
    <property type="term" value="F:transaldolase activity"/>
    <property type="evidence" value="ECO:0007669"/>
    <property type="project" value="UniProtKB-UniRule"/>
</dbReference>
<dbReference type="GO" id="GO:0005737">
    <property type="term" value="C:cytoplasm"/>
    <property type="evidence" value="ECO:0007669"/>
    <property type="project" value="UniProtKB-SubCell"/>
</dbReference>
<comment type="similarity">
    <text evidence="4 11">Belongs to the transaldolase family. Type 2 subfamily.</text>
</comment>
<dbReference type="InterPro" id="IPR004732">
    <property type="entry name" value="Transaldolase_2"/>
</dbReference>